<dbReference type="SUPFAM" id="SSF117070">
    <property type="entry name" value="LEA14-like"/>
    <property type="match status" value="1"/>
</dbReference>
<evidence type="ECO:0008006" key="3">
    <source>
        <dbReference type="Google" id="ProtNLM"/>
    </source>
</evidence>
<evidence type="ECO:0000313" key="2">
    <source>
        <dbReference type="Proteomes" id="UP000537204"/>
    </source>
</evidence>
<evidence type="ECO:0000313" key="1">
    <source>
        <dbReference type="EMBL" id="MBB5639118.1"/>
    </source>
</evidence>
<dbReference type="EMBL" id="JACHCE010000012">
    <property type="protein sequence ID" value="MBB5639118.1"/>
    <property type="molecule type" value="Genomic_DNA"/>
</dbReference>
<dbReference type="RefSeq" id="WP_183885085.1">
    <property type="nucleotide sequence ID" value="NZ_JACHCE010000012.1"/>
</dbReference>
<dbReference type="Proteomes" id="UP000537204">
    <property type="component" value="Unassembled WGS sequence"/>
</dbReference>
<organism evidence="1 2">
    <name type="scientific">Pedobacter cryoconitis</name>
    <dbReference type="NCBI Taxonomy" id="188932"/>
    <lineage>
        <taxon>Bacteria</taxon>
        <taxon>Pseudomonadati</taxon>
        <taxon>Bacteroidota</taxon>
        <taxon>Sphingobacteriia</taxon>
        <taxon>Sphingobacteriales</taxon>
        <taxon>Sphingobacteriaceae</taxon>
        <taxon>Pedobacter</taxon>
    </lineage>
</organism>
<proteinExistence type="predicted"/>
<comment type="caution">
    <text evidence="1">The sequence shown here is derived from an EMBL/GenBank/DDBJ whole genome shotgun (WGS) entry which is preliminary data.</text>
</comment>
<name>A0A7W8ZSA0_9SPHI</name>
<accession>A0A7W8ZSA0</accession>
<dbReference type="AlphaFoldDB" id="A0A7W8ZSA0"/>
<gene>
    <name evidence="1" type="ORF">HDE68_005059</name>
</gene>
<sequence>MKKILLVCLTVITVMGCGVNKQAQQIKALENCKYKIVSAENLSVAGADVKKIISGQDLNLASLPALAFGLLRRDVPFRARLNMEISNPSGILAAINQFEYKILINKQELANGFVNQQVIIPAGQSVVVPVDLNVNVYQFISNEKVMSEISDFLRGGANGGAERKGLVTLKIRPSIMVGGVLVKYPGFISIDKEVSSKILL</sequence>
<dbReference type="Gene3D" id="2.60.40.1820">
    <property type="match status" value="1"/>
</dbReference>
<protein>
    <recommendedName>
        <fullName evidence="3">Late embryogenesis abundant protein</fullName>
    </recommendedName>
</protein>
<dbReference type="PROSITE" id="PS51257">
    <property type="entry name" value="PROKAR_LIPOPROTEIN"/>
    <property type="match status" value="1"/>
</dbReference>
<reference evidence="1 2" key="1">
    <citation type="submission" date="2020-08" db="EMBL/GenBank/DDBJ databases">
        <title>Genomic Encyclopedia of Type Strains, Phase IV (KMG-V): Genome sequencing to study the core and pangenomes of soil and plant-associated prokaryotes.</title>
        <authorList>
            <person name="Whitman W."/>
        </authorList>
    </citation>
    <scope>NUCLEOTIDE SEQUENCE [LARGE SCALE GENOMIC DNA]</scope>
    <source>
        <strain evidence="1 2">S3M1</strain>
    </source>
</reference>